<organism evidence="1 2">
    <name type="scientific">Bugula neritina</name>
    <name type="common">Brown bryozoan</name>
    <name type="synonym">Sertularia neritina</name>
    <dbReference type="NCBI Taxonomy" id="10212"/>
    <lineage>
        <taxon>Eukaryota</taxon>
        <taxon>Metazoa</taxon>
        <taxon>Spiralia</taxon>
        <taxon>Lophotrochozoa</taxon>
        <taxon>Bryozoa</taxon>
        <taxon>Gymnolaemata</taxon>
        <taxon>Cheilostomatida</taxon>
        <taxon>Flustrina</taxon>
        <taxon>Buguloidea</taxon>
        <taxon>Bugulidae</taxon>
        <taxon>Bugula</taxon>
    </lineage>
</organism>
<name>A0A7J7J6G7_BUGNE</name>
<accession>A0A7J7J6G7</accession>
<evidence type="ECO:0000313" key="2">
    <source>
        <dbReference type="Proteomes" id="UP000593567"/>
    </source>
</evidence>
<dbReference type="Proteomes" id="UP000593567">
    <property type="component" value="Unassembled WGS sequence"/>
</dbReference>
<dbReference type="EMBL" id="VXIV02003086">
    <property type="protein sequence ID" value="KAF6021236.1"/>
    <property type="molecule type" value="Genomic_DNA"/>
</dbReference>
<protein>
    <submittedName>
        <fullName evidence="1">Uncharacterized protein</fullName>
    </submittedName>
</protein>
<dbReference type="AlphaFoldDB" id="A0A7J7J6G7"/>
<gene>
    <name evidence="1" type="ORF">EB796_020454</name>
</gene>
<sequence>MLLLKFLGDDRFNSSLTGPQTSCRFHKPTAATFSNGSVYVAAVTEGEYTFLSPSSLYEIQVNFSQIYSRKVVASTTTTNKPNSNVLCPLCSIQVSVGNLEKAEYNLNGLPRRPIDFMIEDEYNDGNFFLILDISS</sequence>
<evidence type="ECO:0000313" key="1">
    <source>
        <dbReference type="EMBL" id="KAF6021236.1"/>
    </source>
</evidence>
<proteinExistence type="predicted"/>
<reference evidence="1" key="1">
    <citation type="submission" date="2020-06" db="EMBL/GenBank/DDBJ databases">
        <title>Draft genome of Bugula neritina, a colonial animal packing powerful symbionts and potential medicines.</title>
        <authorList>
            <person name="Rayko M."/>
        </authorList>
    </citation>
    <scope>NUCLEOTIDE SEQUENCE [LARGE SCALE GENOMIC DNA]</scope>
    <source>
        <strain evidence="1">Kwan_BN1</strain>
    </source>
</reference>
<comment type="caution">
    <text evidence="1">The sequence shown here is derived from an EMBL/GenBank/DDBJ whole genome shotgun (WGS) entry which is preliminary data.</text>
</comment>
<keyword evidence="2" id="KW-1185">Reference proteome</keyword>